<dbReference type="InterPro" id="IPR003395">
    <property type="entry name" value="RecF/RecN/SMC_N"/>
</dbReference>
<name>A0A6J5L8M3_9CAUD</name>
<dbReference type="Pfam" id="PF02463">
    <property type="entry name" value="SMC_N"/>
    <property type="match status" value="1"/>
</dbReference>
<dbReference type="InterPro" id="IPR027417">
    <property type="entry name" value="P-loop_NTPase"/>
</dbReference>
<feature type="domain" description="RecF/RecN/SMC N-terminal" evidence="1">
    <location>
        <begin position="4"/>
        <end position="578"/>
    </location>
</feature>
<gene>
    <name evidence="2" type="ORF">UFOVP116_415</name>
</gene>
<dbReference type="PANTHER" id="PTHR32114:SF2">
    <property type="entry name" value="ABC TRANSPORTER ABCH.3"/>
    <property type="match status" value="1"/>
</dbReference>
<dbReference type="SUPFAM" id="SSF52540">
    <property type="entry name" value="P-loop containing nucleoside triphosphate hydrolases"/>
    <property type="match status" value="1"/>
</dbReference>
<evidence type="ECO:0000313" key="2">
    <source>
        <dbReference type="EMBL" id="CAB4130365.1"/>
    </source>
</evidence>
<sequence>MIKIKNLTIRNFLSSGNATQAIKFDRDDLTLVLGENLDLGSRGSGNKNGVGKTCLVNAISYALYGAALNNIKKDNLINRSNAKNMLVMVEFDCNGNSYKIERGRRPNIFKFFVNGTEQEAVDNSQGDSRETQQAVERLIGMSHDMFKHIVLLTTYTEPFLSLRTNDQRIIIEQLLGITLLSEKADKIKEQVKHTKELIQQEEFKIRVTNDANTRTQQQISSLQKRQKLWVTKQNEDIAALKTAIENLTHLDVDVELQAHRDLDMFNAKRRDLETHTKALNRCVLDKEKQTKLITKLVGEIAALADHKCYACGGALHDSKQSEIKASKDSLVHDAQSHLAEIEAQIEIHNSAIAAIGVIPLAPTVFYDTLEDALNHKNSVETLTRELATKSAEVDPYTEQIHEMENVALVVVDYETLNELTRLQDHQEFLLKLLSNKDSFVRKKIIEQNLSYLNARLTYYLDSIGLPHTVIFQNDLSVEITEFGRELDFYNLSRGEMTRLILALNFAFRDVWESLYSPINLLFIDELVDNGIDHAGSENILKILKKMSRDMKKSIWLISHKDEFTSRVDNIFTVIKENGFTEFAGSEELAIT</sequence>
<dbReference type="Gene3D" id="3.40.50.300">
    <property type="entry name" value="P-loop containing nucleotide triphosphate hydrolases"/>
    <property type="match status" value="2"/>
</dbReference>
<keyword evidence="2" id="KW-0255">Endonuclease</keyword>
<protein>
    <submittedName>
        <fullName evidence="2">Endonuclease subunit</fullName>
    </submittedName>
</protein>
<evidence type="ECO:0000259" key="1">
    <source>
        <dbReference type="Pfam" id="PF02463"/>
    </source>
</evidence>
<accession>A0A6J5L8M3</accession>
<proteinExistence type="predicted"/>
<keyword evidence="2" id="KW-0378">Hydrolase</keyword>
<organism evidence="2">
    <name type="scientific">uncultured Caudovirales phage</name>
    <dbReference type="NCBI Taxonomy" id="2100421"/>
    <lineage>
        <taxon>Viruses</taxon>
        <taxon>Duplodnaviria</taxon>
        <taxon>Heunggongvirae</taxon>
        <taxon>Uroviricota</taxon>
        <taxon>Caudoviricetes</taxon>
        <taxon>Peduoviridae</taxon>
        <taxon>Maltschvirus</taxon>
        <taxon>Maltschvirus maltsch</taxon>
    </lineage>
</organism>
<keyword evidence="2" id="KW-0540">Nuclease</keyword>
<dbReference type="EMBL" id="LR796237">
    <property type="protein sequence ID" value="CAB4130365.1"/>
    <property type="molecule type" value="Genomic_DNA"/>
</dbReference>
<dbReference type="PANTHER" id="PTHR32114">
    <property type="entry name" value="ABC TRANSPORTER ABCH.3"/>
    <property type="match status" value="1"/>
</dbReference>
<reference evidence="2" key="1">
    <citation type="submission" date="2020-04" db="EMBL/GenBank/DDBJ databases">
        <authorList>
            <person name="Chiriac C."/>
            <person name="Salcher M."/>
            <person name="Ghai R."/>
            <person name="Kavagutti S V."/>
        </authorList>
    </citation>
    <scope>NUCLEOTIDE SEQUENCE</scope>
</reference>
<dbReference type="GO" id="GO:0004519">
    <property type="term" value="F:endonuclease activity"/>
    <property type="evidence" value="ECO:0007669"/>
    <property type="project" value="UniProtKB-KW"/>
</dbReference>